<sequence>MDGQALFDKVVAASGVSAVLAPGLVKRALLDGKVQIEAATAADYRAALPRILARMRAYMPEEEAQRRARRIGAMLAQVESGRTLVEGEDETDWSLVGRVNDALRAGPPAEGVRRSSTQSGERSLDELDDDITVLGRRYTAHERELLRKAGAPVKDPTQPFTIPPRTGSGDDER</sequence>
<feature type="region of interest" description="Disordered" evidence="1">
    <location>
        <begin position="145"/>
        <end position="173"/>
    </location>
</feature>
<organism evidence="2 3">
    <name type="scientific">Sandaracinus amylolyticus</name>
    <dbReference type="NCBI Taxonomy" id="927083"/>
    <lineage>
        <taxon>Bacteria</taxon>
        <taxon>Pseudomonadati</taxon>
        <taxon>Myxococcota</taxon>
        <taxon>Polyangia</taxon>
        <taxon>Polyangiales</taxon>
        <taxon>Sandaracinaceae</taxon>
        <taxon>Sandaracinus</taxon>
    </lineage>
</organism>
<dbReference type="RefSeq" id="WP_053235619.1">
    <property type="nucleotide sequence ID" value="NZ_CP011125.1"/>
</dbReference>
<gene>
    <name evidence="2" type="ORF">DB32_005630</name>
</gene>
<accession>A0A0F6W655</accession>
<name>A0A0F6W655_9BACT</name>
<dbReference type="AlphaFoldDB" id="A0A0F6W655"/>
<protein>
    <submittedName>
        <fullName evidence="2">Uncharacterized protein</fullName>
    </submittedName>
</protein>
<dbReference type="Proteomes" id="UP000034883">
    <property type="component" value="Chromosome"/>
</dbReference>
<evidence type="ECO:0000256" key="1">
    <source>
        <dbReference type="SAM" id="MobiDB-lite"/>
    </source>
</evidence>
<proteinExistence type="predicted"/>
<reference evidence="2 3" key="1">
    <citation type="submission" date="2015-03" db="EMBL/GenBank/DDBJ databases">
        <title>Genome assembly of Sandaracinus amylolyticus DSM 53668.</title>
        <authorList>
            <person name="Sharma G."/>
            <person name="Subramanian S."/>
        </authorList>
    </citation>
    <scope>NUCLEOTIDE SEQUENCE [LARGE SCALE GENOMIC DNA]</scope>
    <source>
        <strain evidence="2 3">DSM 53668</strain>
    </source>
</reference>
<dbReference type="EMBL" id="CP011125">
    <property type="protein sequence ID" value="AKF08481.1"/>
    <property type="molecule type" value="Genomic_DNA"/>
</dbReference>
<dbReference type="KEGG" id="samy:DB32_005630"/>
<evidence type="ECO:0000313" key="2">
    <source>
        <dbReference type="EMBL" id="AKF08481.1"/>
    </source>
</evidence>
<keyword evidence="3" id="KW-1185">Reference proteome</keyword>
<feature type="region of interest" description="Disordered" evidence="1">
    <location>
        <begin position="104"/>
        <end position="128"/>
    </location>
</feature>
<evidence type="ECO:0000313" key="3">
    <source>
        <dbReference type="Proteomes" id="UP000034883"/>
    </source>
</evidence>